<comment type="caution">
    <text evidence="2">The sequence shown here is derived from an EMBL/GenBank/DDBJ whole genome shotgun (WGS) entry which is preliminary data.</text>
</comment>
<feature type="region of interest" description="Disordered" evidence="1">
    <location>
        <begin position="1"/>
        <end position="37"/>
    </location>
</feature>
<dbReference type="Proteomes" id="UP001501153">
    <property type="component" value="Unassembled WGS sequence"/>
</dbReference>
<accession>A0ABP8ILS5</accession>
<evidence type="ECO:0000256" key="1">
    <source>
        <dbReference type="SAM" id="MobiDB-lite"/>
    </source>
</evidence>
<dbReference type="EMBL" id="BAABGZ010000066">
    <property type="protein sequence ID" value="GAA4362665.1"/>
    <property type="molecule type" value="Genomic_DNA"/>
</dbReference>
<protein>
    <submittedName>
        <fullName evidence="2">Uncharacterized protein</fullName>
    </submittedName>
</protein>
<organism evidence="2 3">
    <name type="scientific">Hymenobacter saemangeumensis</name>
    <dbReference type="NCBI Taxonomy" id="1084522"/>
    <lineage>
        <taxon>Bacteria</taxon>
        <taxon>Pseudomonadati</taxon>
        <taxon>Bacteroidota</taxon>
        <taxon>Cytophagia</taxon>
        <taxon>Cytophagales</taxon>
        <taxon>Hymenobacteraceae</taxon>
        <taxon>Hymenobacter</taxon>
    </lineage>
</organism>
<keyword evidence="3" id="KW-1185">Reference proteome</keyword>
<evidence type="ECO:0000313" key="2">
    <source>
        <dbReference type="EMBL" id="GAA4362665.1"/>
    </source>
</evidence>
<reference evidence="3" key="1">
    <citation type="journal article" date="2019" name="Int. J. Syst. Evol. Microbiol.">
        <title>The Global Catalogue of Microorganisms (GCM) 10K type strain sequencing project: providing services to taxonomists for standard genome sequencing and annotation.</title>
        <authorList>
            <consortium name="The Broad Institute Genomics Platform"/>
            <consortium name="The Broad Institute Genome Sequencing Center for Infectious Disease"/>
            <person name="Wu L."/>
            <person name="Ma J."/>
        </authorList>
    </citation>
    <scope>NUCLEOTIDE SEQUENCE [LARGE SCALE GENOMIC DNA]</scope>
    <source>
        <strain evidence="3">JCM 17923</strain>
    </source>
</reference>
<gene>
    <name evidence="2" type="ORF">GCM10023185_30800</name>
</gene>
<sequence>MGACGGGGKYNDAQLLRPSSRTNNKERNSNNIKGRAKRGNEINACYGNFAHKPSVGPEMRPFVPGKQGRLILGLSPSICPA</sequence>
<evidence type="ECO:0000313" key="3">
    <source>
        <dbReference type="Proteomes" id="UP001501153"/>
    </source>
</evidence>
<proteinExistence type="predicted"/>
<name>A0ABP8ILS5_9BACT</name>